<feature type="region of interest" description="Disordered" evidence="1">
    <location>
        <begin position="1"/>
        <end position="68"/>
    </location>
</feature>
<dbReference type="AlphaFoldDB" id="J0CV79"/>
<name>J0CV79_AURST</name>
<feature type="compositionally biased region" description="Polar residues" evidence="1">
    <location>
        <begin position="45"/>
        <end position="57"/>
    </location>
</feature>
<reference evidence="3" key="1">
    <citation type="journal article" date="2012" name="Science">
        <title>The Paleozoic origin of enzymatic lignin decomposition reconstructed from 31 fungal genomes.</title>
        <authorList>
            <person name="Floudas D."/>
            <person name="Binder M."/>
            <person name="Riley R."/>
            <person name="Barry K."/>
            <person name="Blanchette R.A."/>
            <person name="Henrissat B."/>
            <person name="Martinez A.T."/>
            <person name="Otillar R."/>
            <person name="Spatafora J.W."/>
            <person name="Yadav J.S."/>
            <person name="Aerts A."/>
            <person name="Benoit I."/>
            <person name="Boyd A."/>
            <person name="Carlson A."/>
            <person name="Copeland A."/>
            <person name="Coutinho P.M."/>
            <person name="de Vries R.P."/>
            <person name="Ferreira P."/>
            <person name="Findley K."/>
            <person name="Foster B."/>
            <person name="Gaskell J."/>
            <person name="Glotzer D."/>
            <person name="Gorecki P."/>
            <person name="Heitman J."/>
            <person name="Hesse C."/>
            <person name="Hori C."/>
            <person name="Igarashi K."/>
            <person name="Jurgens J.A."/>
            <person name="Kallen N."/>
            <person name="Kersten P."/>
            <person name="Kohler A."/>
            <person name="Kuees U."/>
            <person name="Kumar T.K.A."/>
            <person name="Kuo A."/>
            <person name="LaButti K."/>
            <person name="Larrondo L.F."/>
            <person name="Lindquist E."/>
            <person name="Ling A."/>
            <person name="Lombard V."/>
            <person name="Lucas S."/>
            <person name="Lundell T."/>
            <person name="Martin R."/>
            <person name="McLaughlin D.J."/>
            <person name="Morgenstern I."/>
            <person name="Morin E."/>
            <person name="Murat C."/>
            <person name="Nagy L.G."/>
            <person name="Nolan M."/>
            <person name="Ohm R.A."/>
            <person name="Patyshakuliyeva A."/>
            <person name="Rokas A."/>
            <person name="Ruiz-Duenas F.J."/>
            <person name="Sabat G."/>
            <person name="Salamov A."/>
            <person name="Samejima M."/>
            <person name="Schmutz J."/>
            <person name="Slot J.C."/>
            <person name="St John F."/>
            <person name="Stenlid J."/>
            <person name="Sun H."/>
            <person name="Sun S."/>
            <person name="Syed K."/>
            <person name="Tsang A."/>
            <person name="Wiebenga A."/>
            <person name="Young D."/>
            <person name="Pisabarro A."/>
            <person name="Eastwood D.C."/>
            <person name="Martin F."/>
            <person name="Cullen D."/>
            <person name="Grigoriev I.V."/>
            <person name="Hibbett D.S."/>
        </authorList>
    </citation>
    <scope>NUCLEOTIDE SEQUENCE [LARGE SCALE GENOMIC DNA]</scope>
    <source>
        <strain evidence="3">TFB10046</strain>
    </source>
</reference>
<proteinExistence type="predicted"/>
<accession>J0CV79</accession>
<keyword evidence="3" id="KW-1185">Reference proteome</keyword>
<dbReference type="Proteomes" id="UP000006514">
    <property type="component" value="Unassembled WGS sequence"/>
</dbReference>
<protein>
    <submittedName>
        <fullName evidence="2">Uncharacterized protein</fullName>
    </submittedName>
</protein>
<dbReference type="InParanoid" id="J0CV79"/>
<sequence>MASDNEFSQTLSSFPDFDTQELVQETTGSDEKPTPTVEYKGPTQELVQETTGSNEKPTPTVEYKGPEPRVTPSMLDSIAPFSIVKLVGFIGHVLMAAEGPIPAHVRFRAAGGDGELAVYGLLETMQYRYKAAEAKDGESLIMYEMRAVVLGGRCVLPVQWTMLPSLGGTEVEALDSLRAIGTTIKRTHDPRFVHMFGSAAPAPVANGLEGAMSVESEGKRAWNDLQTRLDEYSIWY</sequence>
<evidence type="ECO:0000256" key="1">
    <source>
        <dbReference type="SAM" id="MobiDB-lite"/>
    </source>
</evidence>
<dbReference type="KEGG" id="adl:AURDEDRAFT_176643"/>
<feature type="compositionally biased region" description="Polar residues" evidence="1">
    <location>
        <begin position="1"/>
        <end position="13"/>
    </location>
</feature>
<evidence type="ECO:0000313" key="2">
    <source>
        <dbReference type="EMBL" id="EJD34314.1"/>
    </source>
</evidence>
<evidence type="ECO:0000313" key="3">
    <source>
        <dbReference type="Proteomes" id="UP000006514"/>
    </source>
</evidence>
<organism evidence="2 3">
    <name type="scientific">Auricularia subglabra (strain TFB-10046 / SS5)</name>
    <name type="common">White-rot fungus</name>
    <name type="synonym">Auricularia delicata (strain TFB10046)</name>
    <dbReference type="NCBI Taxonomy" id="717982"/>
    <lineage>
        <taxon>Eukaryota</taxon>
        <taxon>Fungi</taxon>
        <taxon>Dikarya</taxon>
        <taxon>Basidiomycota</taxon>
        <taxon>Agaricomycotina</taxon>
        <taxon>Agaricomycetes</taxon>
        <taxon>Auriculariales</taxon>
        <taxon>Auriculariaceae</taxon>
        <taxon>Auricularia</taxon>
    </lineage>
</organism>
<dbReference type="EMBL" id="JH687964">
    <property type="protein sequence ID" value="EJD34314.1"/>
    <property type="molecule type" value="Genomic_DNA"/>
</dbReference>
<gene>
    <name evidence="2" type="ORF">AURDEDRAFT_176643</name>
</gene>